<organism evidence="1 2">
    <name type="scientific">Trichothecium roseum</name>
    <dbReference type="NCBI Taxonomy" id="47278"/>
    <lineage>
        <taxon>Eukaryota</taxon>
        <taxon>Fungi</taxon>
        <taxon>Dikarya</taxon>
        <taxon>Ascomycota</taxon>
        <taxon>Pezizomycotina</taxon>
        <taxon>Sordariomycetes</taxon>
        <taxon>Hypocreomycetidae</taxon>
        <taxon>Hypocreales</taxon>
        <taxon>Hypocreales incertae sedis</taxon>
        <taxon>Trichothecium</taxon>
    </lineage>
</organism>
<accession>A0ACC0V5W9</accession>
<dbReference type="EMBL" id="CM047942">
    <property type="protein sequence ID" value="KAI9901157.1"/>
    <property type="molecule type" value="Genomic_DNA"/>
</dbReference>
<evidence type="ECO:0000313" key="2">
    <source>
        <dbReference type="Proteomes" id="UP001163324"/>
    </source>
</evidence>
<comment type="caution">
    <text evidence="1">The sequence shown here is derived from an EMBL/GenBank/DDBJ whole genome shotgun (WGS) entry which is preliminary data.</text>
</comment>
<sequence length="657" mass="72805">MKIFAPKRIPYARRWEDFCDESRQVASDYPHGLSDYEQALYKLRTPPQQPLPKPELQRVGQYLPQPYKQPQYSRDFPATGEQTPNNRPQLLTFPLSPPQSARRLILSDQIPLTENALHLYRNSHHPPIKPESTPLLSEQRALPTITGFAARFPLVKQEASSDGSGGSSALSIVPQIIHAPLVSDRGSGGSRTCEEICTPSPGDAGPSEGEREYLGSPEEVRYMQVFAEEVGVWMDSFDKGNHFSQLIPYDALKSPMLLNAFLACGVMPLSAVSKELDDKALCYYNTATTHLLRSLQNPDRNNEECATAAVVLNVYEVMSDSPTNRMKHASGARALIKDCGWNGKSPGIGSACFWLNIEMEVLDCLAMKWHTAWSPDEWGVDMSFNAAPEDAGNSGDEELWVQRIVYIVAKIANFRASSPASSRASSPCHEYKMTVNRRLLWDELRELCLKWNHACPRTMHPVGYLPASQASSKSLFPNIWLTKRAAILGRLFYHTALCVLGQTNPQEPPATHEEMRILSLHHAHQLCGVIAHSKDRGISSVAIRCLATTGPALTSSAEQREVLGILSDLGSRSGWRVGRLKEELKGAWGWAVDRQTARDTPPARARAGAGNVTTTATARVVGSSNPLRSADFNLPNHPYQNWYQPPNRTNGFTPSFV</sequence>
<protein>
    <submittedName>
        <fullName evidence="1">Uncharacterized protein</fullName>
    </submittedName>
</protein>
<evidence type="ECO:0000313" key="1">
    <source>
        <dbReference type="EMBL" id="KAI9901157.1"/>
    </source>
</evidence>
<dbReference type="Proteomes" id="UP001163324">
    <property type="component" value="Chromosome 3"/>
</dbReference>
<reference evidence="1" key="1">
    <citation type="submission" date="2022-10" db="EMBL/GenBank/DDBJ databases">
        <title>Complete Genome of Trichothecium roseum strain YXFP-22015, a Plant Pathogen Isolated from Citrus.</title>
        <authorList>
            <person name="Wang Y."/>
            <person name="Zhu L."/>
        </authorList>
    </citation>
    <scope>NUCLEOTIDE SEQUENCE</scope>
    <source>
        <strain evidence="1">YXFP-22015</strain>
    </source>
</reference>
<proteinExistence type="predicted"/>
<gene>
    <name evidence="1" type="ORF">N3K66_002974</name>
</gene>
<keyword evidence="2" id="KW-1185">Reference proteome</keyword>
<name>A0ACC0V5W9_9HYPO</name>